<organism evidence="1 2">
    <name type="scientific">Vibrio maritimus</name>
    <dbReference type="NCBI Taxonomy" id="990268"/>
    <lineage>
        <taxon>Bacteria</taxon>
        <taxon>Pseudomonadati</taxon>
        <taxon>Pseudomonadota</taxon>
        <taxon>Gammaproteobacteria</taxon>
        <taxon>Vibrionales</taxon>
        <taxon>Vibrionaceae</taxon>
        <taxon>Vibrio</taxon>
    </lineage>
</organism>
<dbReference type="EMBL" id="BBMT01000033">
    <property type="protein sequence ID" value="GAL38269.1"/>
    <property type="molecule type" value="Genomic_DNA"/>
</dbReference>
<dbReference type="Proteomes" id="UP000029224">
    <property type="component" value="Unassembled WGS sequence"/>
</dbReference>
<protein>
    <submittedName>
        <fullName evidence="1">Uncharacterized protein</fullName>
    </submittedName>
</protein>
<accession>A0A090THQ3</accession>
<name>A0A090THQ3_9VIBR</name>
<evidence type="ECO:0000313" key="1">
    <source>
        <dbReference type="EMBL" id="GAL38269.1"/>
    </source>
</evidence>
<gene>
    <name evidence="1" type="ORF">JCM19240_3980</name>
</gene>
<reference evidence="1 2" key="1">
    <citation type="submission" date="2014-09" db="EMBL/GenBank/DDBJ databases">
        <title>Vibrio maritimus JCM 19240. (C210) whole genome shotgun sequence.</title>
        <authorList>
            <person name="Sawabe T."/>
            <person name="Meirelles P."/>
            <person name="Nakanishi M."/>
            <person name="Sayaka M."/>
            <person name="Hattori M."/>
            <person name="Ohkuma M."/>
        </authorList>
    </citation>
    <scope>NUCLEOTIDE SEQUENCE [LARGE SCALE GENOMIC DNA]</scope>
    <source>
        <strain evidence="1 2">JCM 19240</strain>
    </source>
</reference>
<keyword evidence="2" id="KW-1185">Reference proteome</keyword>
<reference evidence="1 2" key="2">
    <citation type="submission" date="2014-09" db="EMBL/GenBank/DDBJ databases">
        <authorList>
            <consortium name="NBRP consortium"/>
            <person name="Sawabe T."/>
            <person name="Meirelles P."/>
            <person name="Nakanishi M."/>
            <person name="Sayaka M."/>
            <person name="Hattori M."/>
            <person name="Ohkuma M."/>
        </authorList>
    </citation>
    <scope>NUCLEOTIDE SEQUENCE [LARGE SCALE GENOMIC DNA]</scope>
    <source>
        <strain evidence="1 2">JCM 19240</strain>
    </source>
</reference>
<proteinExistence type="predicted"/>
<comment type="caution">
    <text evidence="1">The sequence shown here is derived from an EMBL/GenBank/DDBJ whole genome shotgun (WGS) entry which is preliminary data.</text>
</comment>
<dbReference type="AlphaFoldDB" id="A0A090THQ3"/>
<evidence type="ECO:0000313" key="2">
    <source>
        <dbReference type="Proteomes" id="UP000029224"/>
    </source>
</evidence>
<sequence length="106" mass="11674">MAYLTDQLNNLFTIDIRNRADTIVFSRVDAGHDFSRTKEDAELISVPAPDGVPLGAYTLTANRLGHRWGFTLKPSDGTSPVYGLVVEASFANLSQVTATDWQTIWS</sequence>